<organism evidence="1 2">
    <name type="scientific">Camellia lanceoleosa</name>
    <dbReference type="NCBI Taxonomy" id="1840588"/>
    <lineage>
        <taxon>Eukaryota</taxon>
        <taxon>Viridiplantae</taxon>
        <taxon>Streptophyta</taxon>
        <taxon>Embryophyta</taxon>
        <taxon>Tracheophyta</taxon>
        <taxon>Spermatophyta</taxon>
        <taxon>Magnoliopsida</taxon>
        <taxon>eudicotyledons</taxon>
        <taxon>Gunneridae</taxon>
        <taxon>Pentapetalae</taxon>
        <taxon>asterids</taxon>
        <taxon>Ericales</taxon>
        <taxon>Theaceae</taxon>
        <taxon>Camellia</taxon>
    </lineage>
</organism>
<dbReference type="EMBL" id="CM045772">
    <property type="protein sequence ID" value="KAI7984757.1"/>
    <property type="molecule type" value="Genomic_DNA"/>
</dbReference>
<dbReference type="Proteomes" id="UP001060215">
    <property type="component" value="Chromosome 15"/>
</dbReference>
<protein>
    <submittedName>
        <fullName evidence="1">Uncharacterized protein</fullName>
    </submittedName>
</protein>
<sequence length="126" mass="14694">MHIGSWFNSGNRPIVRCQSFRETSETEYDRFLPVSLPVTGSKVPIWIMMWRKIKKPNKNKRMIKKKSFEHSTTMKFSYDPNTYSQNFEEGSIWDDLDDGLSRSFSARFAVPSRIFQKSEGIDGLMG</sequence>
<comment type="caution">
    <text evidence="1">The sequence shown here is derived from an EMBL/GenBank/DDBJ whole genome shotgun (WGS) entry which is preliminary data.</text>
</comment>
<reference evidence="1 2" key="1">
    <citation type="journal article" date="2022" name="Plant J.">
        <title>Chromosome-level genome of Camellia lanceoleosa provides a valuable resource for understanding genome evolution and self-incompatibility.</title>
        <authorList>
            <person name="Gong W."/>
            <person name="Xiao S."/>
            <person name="Wang L."/>
            <person name="Liao Z."/>
            <person name="Chang Y."/>
            <person name="Mo W."/>
            <person name="Hu G."/>
            <person name="Li W."/>
            <person name="Zhao G."/>
            <person name="Zhu H."/>
            <person name="Hu X."/>
            <person name="Ji K."/>
            <person name="Xiang X."/>
            <person name="Song Q."/>
            <person name="Yuan D."/>
            <person name="Jin S."/>
            <person name="Zhang L."/>
        </authorList>
    </citation>
    <scope>NUCLEOTIDE SEQUENCE [LARGE SCALE GENOMIC DNA]</scope>
    <source>
        <strain evidence="1">SQ_2022a</strain>
    </source>
</reference>
<evidence type="ECO:0000313" key="1">
    <source>
        <dbReference type="EMBL" id="KAI7984757.1"/>
    </source>
</evidence>
<evidence type="ECO:0000313" key="2">
    <source>
        <dbReference type="Proteomes" id="UP001060215"/>
    </source>
</evidence>
<keyword evidence="2" id="KW-1185">Reference proteome</keyword>
<name>A0ACC0F8T5_9ERIC</name>
<gene>
    <name evidence="1" type="ORF">LOK49_LG14G01887</name>
</gene>
<proteinExistence type="predicted"/>
<accession>A0ACC0F8T5</accession>